<dbReference type="AlphaFoldDB" id="A0A5C6NR82"/>
<dbReference type="InterPro" id="IPR027417">
    <property type="entry name" value="P-loop_NTPase"/>
</dbReference>
<name>A0A5C6NR82_9TELE</name>
<reference evidence="1 2" key="1">
    <citation type="submission" date="2019-04" db="EMBL/GenBank/DDBJ databases">
        <title>Chromosome genome assembly for Takifugu flavidus.</title>
        <authorList>
            <person name="Xiao S."/>
        </authorList>
    </citation>
    <scope>NUCLEOTIDE SEQUENCE [LARGE SCALE GENOMIC DNA]</scope>
    <source>
        <strain evidence="1">HTHZ2018</strain>
        <tissue evidence="1">Muscle</tissue>
    </source>
</reference>
<dbReference type="PANTHER" id="PTHR14241">
    <property type="entry name" value="INTERFERON-INDUCED PROTEIN 44"/>
    <property type="match status" value="1"/>
</dbReference>
<keyword evidence="2" id="KW-1185">Reference proteome</keyword>
<proteinExistence type="predicted"/>
<evidence type="ECO:0000313" key="1">
    <source>
        <dbReference type="EMBL" id="TWW69924.1"/>
    </source>
</evidence>
<dbReference type="Gene3D" id="3.40.50.300">
    <property type="entry name" value="P-loop containing nucleotide triphosphate hydrolases"/>
    <property type="match status" value="1"/>
</dbReference>
<dbReference type="GO" id="GO:0006955">
    <property type="term" value="P:immune response"/>
    <property type="evidence" value="ECO:0007669"/>
    <property type="project" value="TreeGrafter"/>
</dbReference>
<dbReference type="Proteomes" id="UP000324091">
    <property type="component" value="Chromosome 18"/>
</dbReference>
<dbReference type="EMBL" id="RHFK02000010">
    <property type="protein sequence ID" value="TWW69924.1"/>
    <property type="molecule type" value="Genomic_DNA"/>
</dbReference>
<comment type="caution">
    <text evidence="1">The sequence shown here is derived from an EMBL/GenBank/DDBJ whole genome shotgun (WGS) entry which is preliminary data.</text>
</comment>
<accession>A0A5C6NR82</accession>
<evidence type="ECO:0000313" key="2">
    <source>
        <dbReference type="Proteomes" id="UP000324091"/>
    </source>
</evidence>
<gene>
    <name evidence="1" type="ORF">D4764_18G0007300</name>
</gene>
<protein>
    <submittedName>
        <fullName evidence="1">Interferon-induced protein 44</fullName>
    </submittedName>
</protein>
<dbReference type="PANTHER" id="PTHR14241:SF1">
    <property type="entry name" value="INTERFERON-INDUCED PROTEIN 44-RELATED"/>
    <property type="match status" value="1"/>
</dbReference>
<sequence length="371" mass="40868">MIQDSDPNSHYCVSFNDIAGLEESRGVHVDDIILALKGHVRDGYEFNPSSPLKEGDEGYNPSPTLQDRVHVLVSVIPADGAVIITDEMVKKIRKIRKAASDMGIPQLAIITKGDKACPAVKDNVENLYKSKYLKEKVDGLCVRLEIPSHCVFLVKNYDKETSPKDDVDAPILCALTQIISVGDDFLNDKTLGAGKSSFINSVDTVLQGEIAGRALADGNLSEGTFTKKYKNYRFTRQSDPNNYYCVSINDIVGLEKSRGTHVDDIILALKGHVRDGYEFNPSSPLKEGDEGYNPSPNLQDRVHVLVSVIPADGAVIITDEMVKKMRKIRRAASDMGIPQLAIITKGDKACPTVKDNVENLYKSKYLKEKVI</sequence>
<organism evidence="1 2">
    <name type="scientific">Takifugu flavidus</name>
    <name type="common">sansaifugu</name>
    <dbReference type="NCBI Taxonomy" id="433684"/>
    <lineage>
        <taxon>Eukaryota</taxon>
        <taxon>Metazoa</taxon>
        <taxon>Chordata</taxon>
        <taxon>Craniata</taxon>
        <taxon>Vertebrata</taxon>
        <taxon>Euteleostomi</taxon>
        <taxon>Actinopterygii</taxon>
        <taxon>Neopterygii</taxon>
        <taxon>Teleostei</taxon>
        <taxon>Neoteleostei</taxon>
        <taxon>Acanthomorphata</taxon>
        <taxon>Eupercaria</taxon>
        <taxon>Tetraodontiformes</taxon>
        <taxon>Tetradontoidea</taxon>
        <taxon>Tetraodontidae</taxon>
        <taxon>Takifugu</taxon>
    </lineage>
</organism>